<organism evidence="1 2">
    <name type="scientific">Racocetra fulgida</name>
    <dbReference type="NCBI Taxonomy" id="60492"/>
    <lineage>
        <taxon>Eukaryota</taxon>
        <taxon>Fungi</taxon>
        <taxon>Fungi incertae sedis</taxon>
        <taxon>Mucoromycota</taxon>
        <taxon>Glomeromycotina</taxon>
        <taxon>Glomeromycetes</taxon>
        <taxon>Diversisporales</taxon>
        <taxon>Gigasporaceae</taxon>
        <taxon>Racocetra</taxon>
    </lineage>
</organism>
<dbReference type="EMBL" id="CAJVPZ010001179">
    <property type="protein sequence ID" value="CAG8486144.1"/>
    <property type="molecule type" value="Genomic_DNA"/>
</dbReference>
<protein>
    <submittedName>
        <fullName evidence="1">14815_t:CDS:1</fullName>
    </submittedName>
</protein>
<comment type="caution">
    <text evidence="1">The sequence shown here is derived from an EMBL/GenBank/DDBJ whole genome shotgun (WGS) entry which is preliminary data.</text>
</comment>
<keyword evidence="2" id="KW-1185">Reference proteome</keyword>
<dbReference type="InterPro" id="IPR032675">
    <property type="entry name" value="LRR_dom_sf"/>
</dbReference>
<dbReference type="OrthoDB" id="2336742at2759"/>
<dbReference type="Gene3D" id="3.80.10.10">
    <property type="entry name" value="Ribonuclease Inhibitor"/>
    <property type="match status" value="1"/>
</dbReference>
<dbReference type="SUPFAM" id="SSF52047">
    <property type="entry name" value="RNI-like"/>
    <property type="match status" value="1"/>
</dbReference>
<evidence type="ECO:0000313" key="2">
    <source>
        <dbReference type="Proteomes" id="UP000789396"/>
    </source>
</evidence>
<accession>A0A9N8WJ15</accession>
<sequence>MDVWLAKLKNLSFINEADKQLSICIDATLIIFLANACPNLKDIQFKFSSKARPDKPWKLPLNLLSDRLIRINLTTYEHVVNDVDALDDFDKVENIKNEVSTPQNFARSIANLFTTSSKPKQINFNNNDVNNNFDALCEAVLPDPSEIAILFGKYCKNLRKFDLEALQCPPISYSAMSFMFDNCLKLEKIDAPISGEVLNIIHTSKSLKSISFNDIVQGQSLKATFKMNNLQSLVFLKIDGSCNLSFLEMFPNLQYIQIWDFPSFNYESFRRISQTSIKQLDLLKPSNISDEVLTIFVSMTKLINFTICDRLPNVTQDGWLSFVNRPTGCPSWVDLSIGDGRKVSTEFFEILNKNHKNLEALVVRGLTGENLDDSVMQKLKFKGAWNHCKRSSHLHLHWPKQEKRTNIVEICSYKSY</sequence>
<gene>
    <name evidence="1" type="ORF">RFULGI_LOCUS1768</name>
</gene>
<reference evidence="1" key="1">
    <citation type="submission" date="2021-06" db="EMBL/GenBank/DDBJ databases">
        <authorList>
            <person name="Kallberg Y."/>
            <person name="Tangrot J."/>
            <person name="Rosling A."/>
        </authorList>
    </citation>
    <scope>NUCLEOTIDE SEQUENCE</scope>
    <source>
        <strain evidence="1">IN212</strain>
    </source>
</reference>
<evidence type="ECO:0000313" key="1">
    <source>
        <dbReference type="EMBL" id="CAG8486144.1"/>
    </source>
</evidence>
<dbReference type="AlphaFoldDB" id="A0A9N8WJ15"/>
<dbReference type="Proteomes" id="UP000789396">
    <property type="component" value="Unassembled WGS sequence"/>
</dbReference>
<name>A0A9N8WJ15_9GLOM</name>
<proteinExistence type="predicted"/>